<dbReference type="AlphaFoldDB" id="A0AA40SNT9"/>
<dbReference type="PROSITE" id="PS00389">
    <property type="entry name" value="ATPASE_DELTA"/>
    <property type="match status" value="1"/>
</dbReference>
<keyword evidence="6 8" id="KW-0139">CF(1)</keyword>
<organism evidence="9 10">
    <name type="scientific">Microbacterium invictum</name>
    <dbReference type="NCBI Taxonomy" id="515415"/>
    <lineage>
        <taxon>Bacteria</taxon>
        <taxon>Bacillati</taxon>
        <taxon>Actinomycetota</taxon>
        <taxon>Actinomycetes</taxon>
        <taxon>Micrococcales</taxon>
        <taxon>Microbacteriaceae</taxon>
        <taxon>Microbacterium</taxon>
    </lineage>
</organism>
<evidence type="ECO:0000256" key="8">
    <source>
        <dbReference type="HAMAP-Rule" id="MF_01416"/>
    </source>
</evidence>
<evidence type="ECO:0000313" key="9">
    <source>
        <dbReference type="EMBL" id="MBB4139642.1"/>
    </source>
</evidence>
<comment type="function">
    <text evidence="8">F(1)F(0) ATP synthase produces ATP from ADP in the presence of a proton or sodium gradient. F-type ATPases consist of two structural domains, F(1) containing the extramembraneous catalytic core and F(0) containing the membrane proton channel, linked together by a central stalk and a peripheral stalk. During catalysis, ATP synthesis in the catalytic domain of F(1) is coupled via a rotary mechanism of the central stalk subunits to proton translocation.</text>
</comment>
<dbReference type="NCBIfam" id="NF009967">
    <property type="entry name" value="PRK13430.1"/>
    <property type="match status" value="1"/>
</dbReference>
<keyword evidence="4 8" id="KW-0406">Ion transport</keyword>
<sequence>MGSATTQALAATTAALNDANGVDLDVARELFAAAGALGETPQLSGALSAAVASAEARTKVVTDVFGGFAPVTQSLLSTIAVQRWSSTDDLISAVEEVAIRAAAVAAPTTDIDAELFEVSRAVAGSAELELALGSRLGDAKAKGVLIESILAGRASEPTTLIVSSLVQHSRGRRVRTLLGRALRIVADQRGRTVATVHAARALSDAQISRLRASLGQRYGTDVALSIVVDPTVVGGVRVEIGDDVIDATVSSRLGDLRQRLAG</sequence>
<dbReference type="HAMAP" id="MF_01416">
    <property type="entry name" value="ATP_synth_delta_bact"/>
    <property type="match status" value="1"/>
</dbReference>
<dbReference type="InterPro" id="IPR000711">
    <property type="entry name" value="ATPase_OSCP/dsu"/>
</dbReference>
<keyword evidence="2 8" id="KW-0813">Transport</keyword>
<accession>A0AA40SNT9</accession>
<dbReference type="InterPro" id="IPR020781">
    <property type="entry name" value="ATPase_OSCP/d_CS"/>
</dbReference>
<reference evidence="9 10" key="1">
    <citation type="submission" date="2020-08" db="EMBL/GenBank/DDBJ databases">
        <title>Sequencing the genomes of 1000 actinobacteria strains.</title>
        <authorList>
            <person name="Klenk H.-P."/>
        </authorList>
    </citation>
    <scope>NUCLEOTIDE SEQUENCE [LARGE SCALE GENOMIC DNA]</scope>
    <source>
        <strain evidence="9 10">DSM 19600</strain>
    </source>
</reference>
<gene>
    <name evidence="8" type="primary">atpH</name>
    <name evidence="9" type="ORF">BKA10_001436</name>
</gene>
<evidence type="ECO:0000256" key="5">
    <source>
        <dbReference type="ARBA" id="ARBA00023136"/>
    </source>
</evidence>
<comment type="similarity">
    <text evidence="8">Belongs to the ATPase delta chain family.</text>
</comment>
<proteinExistence type="inferred from homology"/>
<keyword evidence="7 8" id="KW-0066">ATP synthesis</keyword>
<evidence type="ECO:0000256" key="2">
    <source>
        <dbReference type="ARBA" id="ARBA00022448"/>
    </source>
</evidence>
<protein>
    <recommendedName>
        <fullName evidence="8">ATP synthase subunit delta</fullName>
    </recommendedName>
    <alternativeName>
        <fullName evidence="8">ATP synthase F(1) sector subunit delta</fullName>
    </alternativeName>
    <alternativeName>
        <fullName evidence="8">F-type ATPase subunit delta</fullName>
        <shortName evidence="8">F-ATPase subunit delta</shortName>
    </alternativeName>
</protein>
<evidence type="ECO:0000256" key="7">
    <source>
        <dbReference type="ARBA" id="ARBA00023310"/>
    </source>
</evidence>
<comment type="caution">
    <text evidence="9">The sequence shown here is derived from an EMBL/GenBank/DDBJ whole genome shotgun (WGS) entry which is preliminary data.</text>
</comment>
<evidence type="ECO:0000256" key="4">
    <source>
        <dbReference type="ARBA" id="ARBA00023065"/>
    </source>
</evidence>
<comment type="subcellular location">
    <subcellularLocation>
        <location evidence="8">Cell membrane</location>
        <topology evidence="8">Peripheral membrane protein</topology>
    </subcellularLocation>
    <subcellularLocation>
        <location evidence="1">Membrane</location>
    </subcellularLocation>
</comment>
<evidence type="ECO:0000313" key="10">
    <source>
        <dbReference type="Proteomes" id="UP000549113"/>
    </source>
</evidence>
<dbReference type="EMBL" id="JACIFH010000001">
    <property type="protein sequence ID" value="MBB4139642.1"/>
    <property type="molecule type" value="Genomic_DNA"/>
</dbReference>
<keyword evidence="5 8" id="KW-0472">Membrane</keyword>
<comment type="function">
    <text evidence="8">This protein is part of the stalk that links CF(0) to CF(1). It either transmits conformational changes from CF(0) to CF(1) or is implicated in proton conduction.</text>
</comment>
<dbReference type="PRINTS" id="PR00125">
    <property type="entry name" value="ATPASEDELTA"/>
</dbReference>
<evidence type="ECO:0000256" key="3">
    <source>
        <dbReference type="ARBA" id="ARBA00022781"/>
    </source>
</evidence>
<keyword evidence="3 8" id="KW-0375">Hydrogen ion transport</keyword>
<dbReference type="GO" id="GO:0005886">
    <property type="term" value="C:plasma membrane"/>
    <property type="evidence" value="ECO:0007669"/>
    <property type="project" value="UniProtKB-SubCell"/>
</dbReference>
<dbReference type="GO" id="GO:0046933">
    <property type="term" value="F:proton-transporting ATP synthase activity, rotational mechanism"/>
    <property type="evidence" value="ECO:0007669"/>
    <property type="project" value="UniProtKB-UniRule"/>
</dbReference>
<evidence type="ECO:0000256" key="1">
    <source>
        <dbReference type="ARBA" id="ARBA00004370"/>
    </source>
</evidence>
<dbReference type="Proteomes" id="UP000549113">
    <property type="component" value="Unassembled WGS sequence"/>
</dbReference>
<dbReference type="PANTHER" id="PTHR11910">
    <property type="entry name" value="ATP SYNTHASE DELTA CHAIN"/>
    <property type="match status" value="1"/>
</dbReference>
<evidence type="ECO:0000256" key="6">
    <source>
        <dbReference type="ARBA" id="ARBA00023196"/>
    </source>
</evidence>
<keyword evidence="10" id="KW-1185">Reference proteome</keyword>
<dbReference type="Pfam" id="PF00213">
    <property type="entry name" value="OSCP"/>
    <property type="match status" value="1"/>
</dbReference>
<keyword evidence="8" id="KW-1003">Cell membrane</keyword>
<dbReference type="GO" id="GO:0045259">
    <property type="term" value="C:proton-transporting ATP synthase complex"/>
    <property type="evidence" value="ECO:0007669"/>
    <property type="project" value="UniProtKB-KW"/>
</dbReference>
<name>A0AA40SNT9_9MICO</name>
<dbReference type="RefSeq" id="WP_183499281.1">
    <property type="nucleotide sequence ID" value="NZ_BAABCO010000001.1"/>
</dbReference>